<dbReference type="GO" id="GO:0006952">
    <property type="term" value="P:defense response"/>
    <property type="evidence" value="ECO:0007669"/>
    <property type="project" value="InterPro"/>
</dbReference>
<dbReference type="PANTHER" id="PTHR12015">
    <property type="entry name" value="SMALL INDUCIBLE CYTOKINE A"/>
    <property type="match status" value="1"/>
</dbReference>
<dbReference type="FunFam" id="2.40.50.40:FF:000004">
    <property type="entry name" value="C-X-C motif chemokine"/>
    <property type="match status" value="1"/>
</dbReference>
<proteinExistence type="inferred from homology"/>
<dbReference type="InterPro" id="IPR036048">
    <property type="entry name" value="Interleukin_8-like_sf"/>
</dbReference>
<evidence type="ECO:0000256" key="1">
    <source>
        <dbReference type="ARBA" id="ARBA00004613"/>
    </source>
</evidence>
<sequence>MTLIAYHQTEAELRCQCLHVTRGIRPSNIKDITITKPNAGCDRKEIIATLKNGKQVCLDPEAPMMKKLLSKVPEGKYPSFWEQYKEHFLKMFTE</sequence>
<dbReference type="InterPro" id="IPR033899">
    <property type="entry name" value="CXC_Chemokine_domain"/>
</dbReference>
<dbReference type="PRINTS" id="PR00437">
    <property type="entry name" value="SMALLCYTKCXC"/>
</dbReference>
<dbReference type="SMART" id="SM00199">
    <property type="entry name" value="SCY"/>
    <property type="match status" value="1"/>
</dbReference>
<dbReference type="InterPro" id="IPR001089">
    <property type="entry name" value="Chemokine_CXC"/>
</dbReference>
<evidence type="ECO:0000313" key="5">
    <source>
        <dbReference type="EMBL" id="ABS84093.1"/>
    </source>
</evidence>
<reference evidence="5" key="1">
    <citation type="journal article" date="2008" name="Virology">
        <title>Protein coding content of the UL)b' region of wild-type rhesus cytomegalovirus.</title>
        <authorList>
            <person name="Oxford K.L."/>
            <person name="Eberhardt M.K."/>
            <person name="Yang K.W."/>
            <person name="Strelow L."/>
            <person name="Kelly S."/>
            <person name="Zhou S.S."/>
            <person name="Barry P.A."/>
        </authorList>
    </citation>
    <scope>NUCLEOTIDE SEQUENCE</scope>
    <source>
        <strain evidence="5">Wild-type</strain>
    </source>
</reference>
<dbReference type="Pfam" id="PF00048">
    <property type="entry name" value="IL8"/>
    <property type="match status" value="1"/>
</dbReference>
<dbReference type="GO" id="GO:0006955">
    <property type="term" value="P:immune response"/>
    <property type="evidence" value="ECO:0007669"/>
    <property type="project" value="InterPro"/>
</dbReference>
<dbReference type="Gene3D" id="2.40.50.40">
    <property type="match status" value="1"/>
</dbReference>
<dbReference type="PRINTS" id="PR00436">
    <property type="entry name" value="INTERLEUKIN8"/>
</dbReference>
<name>A7LCG0_RHCM6</name>
<accession>A7LCG0</accession>
<keyword evidence="3" id="KW-0964">Secreted</keyword>
<dbReference type="SUPFAM" id="SSF54117">
    <property type="entry name" value="Interleukin 8-like chemokines"/>
    <property type="match status" value="1"/>
</dbReference>
<dbReference type="EMBL" id="EU003822">
    <property type="protein sequence ID" value="ABS84093.1"/>
    <property type="molecule type" value="Genomic_DNA"/>
</dbReference>
<dbReference type="GO" id="GO:0005576">
    <property type="term" value="C:extracellular region"/>
    <property type="evidence" value="ECO:0007669"/>
    <property type="project" value="UniProtKB-SubCell"/>
</dbReference>
<feature type="domain" description="Chemokine interleukin-8-like" evidence="4">
    <location>
        <begin position="12"/>
        <end position="72"/>
    </location>
</feature>
<dbReference type="CDD" id="cd00273">
    <property type="entry name" value="Chemokine_CXC"/>
    <property type="match status" value="1"/>
</dbReference>
<organismHost>
    <name type="scientific">Macaca mulatta</name>
    <name type="common">Rhesus macaque</name>
    <dbReference type="NCBI Taxonomy" id="9544"/>
</organismHost>
<dbReference type="PANTHER" id="PTHR12015:SF198">
    <property type="entry name" value="PLATELET BASIC PROTEIN"/>
    <property type="match status" value="1"/>
</dbReference>
<protein>
    <submittedName>
        <fullName evidence="5">RhUL146b</fullName>
    </submittedName>
</protein>
<gene>
    <name evidence="5" type="ORF">Rhul146b</name>
</gene>
<dbReference type="GO" id="GO:0008009">
    <property type="term" value="F:chemokine activity"/>
    <property type="evidence" value="ECO:0007669"/>
    <property type="project" value="InterPro"/>
</dbReference>
<dbReference type="InterPro" id="IPR039809">
    <property type="entry name" value="Chemokine_b/g/d"/>
</dbReference>
<evidence type="ECO:0000256" key="2">
    <source>
        <dbReference type="ARBA" id="ARBA00010665"/>
    </source>
</evidence>
<evidence type="ECO:0000259" key="4">
    <source>
        <dbReference type="SMART" id="SM00199"/>
    </source>
</evidence>
<organism evidence="5">
    <name type="scientific">Rhesus cytomegalovirus (strain 68-1)</name>
    <name type="common">RhCMV</name>
    <dbReference type="NCBI Taxonomy" id="47929"/>
    <lineage>
        <taxon>Viruses</taxon>
        <taxon>Duplodnaviria</taxon>
        <taxon>Heunggongvirae</taxon>
        <taxon>Peploviricota</taxon>
        <taxon>Herviviricetes</taxon>
        <taxon>Herpesvirales</taxon>
        <taxon>Orthoherpesviridae</taxon>
        <taxon>Betaherpesvirinae</taxon>
        <taxon>Cytomegalovirus</taxon>
        <taxon>Cytomegalovirus macacinebeta3</taxon>
    </lineage>
</organism>
<comment type="similarity">
    <text evidence="2">Belongs to the intercrine alpha (chemokine CxC) family.</text>
</comment>
<comment type="subcellular location">
    <subcellularLocation>
        <location evidence="1">Secreted</location>
    </subcellularLocation>
</comment>
<evidence type="ECO:0000256" key="3">
    <source>
        <dbReference type="ARBA" id="ARBA00022525"/>
    </source>
</evidence>
<dbReference type="InterPro" id="IPR001811">
    <property type="entry name" value="Chemokine_IL8-like_dom"/>
</dbReference>